<gene>
    <name evidence="1" type="ORF">X943_002252</name>
</gene>
<reference evidence="1" key="2">
    <citation type="submission" date="2021-05" db="EMBL/GenBank/DDBJ databases">
        <authorList>
            <person name="Pain A."/>
        </authorList>
    </citation>
    <scope>NUCLEOTIDE SEQUENCE</scope>
    <source>
        <strain evidence="1">1802A</strain>
    </source>
</reference>
<protein>
    <submittedName>
        <fullName evidence="1">Uncharacterized protein</fullName>
    </submittedName>
</protein>
<accession>A0AAD9GHV9</accession>
<dbReference type="EMBL" id="JAHBMH010000024">
    <property type="protein sequence ID" value="KAK1938553.1"/>
    <property type="molecule type" value="Genomic_DNA"/>
</dbReference>
<reference evidence="1" key="1">
    <citation type="journal article" date="2014" name="Nucleic Acids Res.">
        <title>The evolutionary dynamics of variant antigen genes in Babesia reveal a history of genomic innovation underlying host-parasite interaction.</title>
        <authorList>
            <person name="Jackson A.P."/>
            <person name="Otto T.D."/>
            <person name="Darby A."/>
            <person name="Ramaprasad A."/>
            <person name="Xia D."/>
            <person name="Echaide I.E."/>
            <person name="Farber M."/>
            <person name="Gahlot S."/>
            <person name="Gamble J."/>
            <person name="Gupta D."/>
            <person name="Gupta Y."/>
            <person name="Jackson L."/>
            <person name="Malandrin L."/>
            <person name="Malas T.B."/>
            <person name="Moussa E."/>
            <person name="Nair M."/>
            <person name="Reid A.J."/>
            <person name="Sanders M."/>
            <person name="Sharma J."/>
            <person name="Tracey A."/>
            <person name="Quail M.A."/>
            <person name="Weir W."/>
            <person name="Wastling J.M."/>
            <person name="Hall N."/>
            <person name="Willadsen P."/>
            <person name="Lingelbach K."/>
            <person name="Shiels B."/>
            <person name="Tait A."/>
            <person name="Berriman M."/>
            <person name="Allred D.R."/>
            <person name="Pain A."/>
        </authorList>
    </citation>
    <scope>NUCLEOTIDE SEQUENCE</scope>
    <source>
        <strain evidence="1">1802A</strain>
    </source>
</reference>
<organism evidence="1 2">
    <name type="scientific">Babesia divergens</name>
    <dbReference type="NCBI Taxonomy" id="32595"/>
    <lineage>
        <taxon>Eukaryota</taxon>
        <taxon>Sar</taxon>
        <taxon>Alveolata</taxon>
        <taxon>Apicomplexa</taxon>
        <taxon>Aconoidasida</taxon>
        <taxon>Piroplasmida</taxon>
        <taxon>Babesiidae</taxon>
        <taxon>Babesia</taxon>
    </lineage>
</organism>
<dbReference type="Proteomes" id="UP001195914">
    <property type="component" value="Unassembled WGS sequence"/>
</dbReference>
<dbReference type="AlphaFoldDB" id="A0AAD9GHV9"/>
<sequence>MLYIGCFRCLPRRSSFRPLETAAVLRRWLHYVTPAPEHPPAEAGILKSRHDWLVLHNYAKHLSTDHSEITRDKCISMLISLSQLVLEQNYSKGFLSSASSAFICSNGAISSTPVRKAAPGGFVLEPQSLVSYLKYMANIRPYYRLKHQWINKRASNPPSLQLPPPQHVAKLRSDYSEVFASLIGSGTRNAFRPVNRKVGENHIGPLRMASDHLVTIPQILTRPFYFEVSLEMQPCEPSIDQMKVVDKCVESLFDHLLYYFQGDDAAPHLCLTSMFMATILYGPKLRLDDDSAITAAFREFHKSVTKQALACPDRLSFRSLAYLLNSSFYPADMKELCDLAADRVINSKDAIPLEYLENICFTLSRVYYANDAFYERISQIIVAQSDEITPTVCLNLLWSFCRLNKIALVVEPLEGRLRAFQHVHFEGLNPSFLKNACATLKGHVSAGALRVLESHISGALCQPFE</sequence>
<keyword evidence="2" id="KW-1185">Reference proteome</keyword>
<evidence type="ECO:0000313" key="1">
    <source>
        <dbReference type="EMBL" id="KAK1938553.1"/>
    </source>
</evidence>
<comment type="caution">
    <text evidence="1">The sequence shown here is derived from an EMBL/GenBank/DDBJ whole genome shotgun (WGS) entry which is preliminary data.</text>
</comment>
<evidence type="ECO:0000313" key="2">
    <source>
        <dbReference type="Proteomes" id="UP001195914"/>
    </source>
</evidence>
<name>A0AAD9GHV9_BABDI</name>
<proteinExistence type="predicted"/>